<dbReference type="NCBIfam" id="NF047398">
    <property type="entry name" value="AAA_KGGVGR"/>
    <property type="match status" value="1"/>
</dbReference>
<comment type="caution">
    <text evidence="4">The sequence shown here is derived from an EMBL/GenBank/DDBJ whole genome shotgun (WGS) entry which is preliminary data.</text>
</comment>
<dbReference type="GeneID" id="75134360"/>
<name>A0ABU6E244_9ENTR</name>
<organism evidence="4 5">
    <name type="scientific">Enterobacter vonholyi</name>
    <dbReference type="NCBI Taxonomy" id="2797505"/>
    <lineage>
        <taxon>Bacteria</taxon>
        <taxon>Pseudomonadati</taxon>
        <taxon>Pseudomonadota</taxon>
        <taxon>Gammaproteobacteria</taxon>
        <taxon>Enterobacterales</taxon>
        <taxon>Enterobacteriaceae</taxon>
        <taxon>Enterobacter</taxon>
    </lineage>
</organism>
<keyword evidence="1" id="KW-0547">Nucleotide-binding</keyword>
<dbReference type="Gene3D" id="3.40.50.300">
    <property type="entry name" value="P-loop containing nucleotide triphosphate hydrolases"/>
    <property type="match status" value="1"/>
</dbReference>
<protein>
    <submittedName>
        <fullName evidence="4">ParA family protein</fullName>
    </submittedName>
</protein>
<dbReference type="SUPFAM" id="SSF52540">
    <property type="entry name" value="P-loop containing nucleoside triphosphate hydrolases"/>
    <property type="match status" value="1"/>
</dbReference>
<gene>
    <name evidence="4" type="ORF">MXM28_07925</name>
</gene>
<evidence type="ECO:0000256" key="1">
    <source>
        <dbReference type="ARBA" id="ARBA00022741"/>
    </source>
</evidence>
<feature type="domain" description="AAA" evidence="3">
    <location>
        <begin position="125"/>
        <end position="285"/>
    </location>
</feature>
<evidence type="ECO:0000313" key="5">
    <source>
        <dbReference type="Proteomes" id="UP001306510"/>
    </source>
</evidence>
<accession>A0ABU6E244</accession>
<dbReference type="PANTHER" id="PTHR43384">
    <property type="entry name" value="SEPTUM SITE-DETERMINING PROTEIN MIND HOMOLOG, CHLOROPLASTIC-RELATED"/>
    <property type="match status" value="1"/>
</dbReference>
<sequence>MDGKLITWLDVERQLKRVSNNKTKYPDFIHAVYCYSSGMEIEYSGELLQTLEWLGTSFGNKISFVGEPYIRFDLNKEIYPIEFIPTGSVKNSLKPVYPLWKEHVYNPGIGTKSPEEWREGPHMAAFHSFKGGVGRTTSLMTYATAMLNAKERAKVLLIDADLEAPGISFWLDDENKPTVSFINYVEAIHFSPSSQDEVINYFASELRKTSINIDGPSKEIFVLPSSLDLTAVMDMPVTPEHLSKNLDNPWILSEYLMRLGQVLDVDAVLIDLRAGLSELASPIIFDPRIEHYFVTTVAPQSVKGMSEILSRLHNSQSMFSDLTLEKEKPSVIVSLLTDQLRKLPAYTTATEMLNSAYPTDDSDILGQGIEWLEVDFNQSLMSFSSIRDAYEALSQSTLYTSAREWADSLQSSETEPVTKIAQSSNNKTTTDAQKLYETCSKFQFAENIDANDMLVTDPLRNLAKHYTDTIPNAISIGAKGAGKTFTYIQICLSGSWVEFHKKINTGVNSTTDAIVFPLLASTNLDAAADKVRLIRRDSLSTLGFKSETNLDAAAKKVKAALDLPDTNWDEFWIKFILSELGNEASSLSELNDILASREKSLLLLVDGIEDLFDSPDTNEVQRNAIKALLQLPNALAEITDRKLGLICFIRADYVQTVVKQNFSQFVSRYQPFRLEWTPESFLRLTYWVAGKSSIIDADPHAADKLNSENLLSALEKLWGKKLGRDNSKEANTSRWVFAAICDLNGKLQARDIVRFLKFSAEAMLQTQSLAIKNEPWSDRVLAPEAIRKSLPACSAEKVAETASEIKSLNDWRTTLEKIPKEVKKVPFNPLDVGLSLELLNSLKELGIIYEDKDQISEDRYFLPEIYRWGLDFTSAGGGRPRVQALLKRNLGGIPF</sequence>
<keyword evidence="2" id="KW-0067">ATP-binding</keyword>
<dbReference type="InterPro" id="IPR027417">
    <property type="entry name" value="P-loop_NTPase"/>
</dbReference>
<evidence type="ECO:0000259" key="3">
    <source>
        <dbReference type="Pfam" id="PF13614"/>
    </source>
</evidence>
<dbReference type="PANTHER" id="PTHR43384:SF6">
    <property type="entry name" value="SEPTUM SITE-DETERMINING PROTEIN MIND HOMOLOG, CHLOROPLASTIC"/>
    <property type="match status" value="1"/>
</dbReference>
<dbReference type="EMBL" id="JALLMC010000002">
    <property type="protein sequence ID" value="MEB6409628.1"/>
    <property type="molecule type" value="Genomic_DNA"/>
</dbReference>
<dbReference type="Pfam" id="PF13614">
    <property type="entry name" value="AAA_31"/>
    <property type="match status" value="1"/>
</dbReference>
<dbReference type="InterPro" id="IPR025669">
    <property type="entry name" value="AAA_dom"/>
</dbReference>
<dbReference type="RefSeq" id="WP_172620286.1">
    <property type="nucleotide sequence ID" value="NZ_JALLMC010000002.1"/>
</dbReference>
<keyword evidence="5" id="KW-1185">Reference proteome</keyword>
<dbReference type="InterPro" id="IPR050625">
    <property type="entry name" value="ParA/MinD_ATPase"/>
</dbReference>
<evidence type="ECO:0000256" key="2">
    <source>
        <dbReference type="ARBA" id="ARBA00022840"/>
    </source>
</evidence>
<evidence type="ECO:0000313" key="4">
    <source>
        <dbReference type="EMBL" id="MEB6409628.1"/>
    </source>
</evidence>
<proteinExistence type="predicted"/>
<dbReference type="Proteomes" id="UP001306510">
    <property type="component" value="Unassembled WGS sequence"/>
</dbReference>
<reference evidence="4 5" key="1">
    <citation type="submission" date="2022-04" db="EMBL/GenBank/DDBJ databases">
        <title>Whole genome surviellance of AMR bacteria from Assam, India: One Health Study.</title>
        <authorList>
            <person name="Mendem S.K."/>
            <person name="Rakshit O."/>
            <person name="Murugesan D."/>
            <person name="Shome R."/>
            <person name="Raisen C."/>
            <person name="Holmes M.A."/>
            <person name="Saikia K."/>
            <person name="Shome B.R."/>
        </authorList>
    </citation>
    <scope>NUCLEOTIDE SEQUENCE [LARGE SCALE GENOMIC DNA]</scope>
    <source>
        <strain evidence="4 5">MGG-11lp</strain>
    </source>
</reference>